<dbReference type="InterPro" id="IPR011650">
    <property type="entry name" value="Peptidase_M20_dimer"/>
</dbReference>
<dbReference type="SUPFAM" id="SSF55031">
    <property type="entry name" value="Bacterial exopeptidase dimerisation domain"/>
    <property type="match status" value="1"/>
</dbReference>
<dbReference type="PANTHER" id="PTHR30575:SF0">
    <property type="entry name" value="XAA-ARG DIPEPTIDASE"/>
    <property type="match status" value="1"/>
</dbReference>
<dbReference type="GO" id="GO:0071713">
    <property type="term" value="F:para-aminobenzoyl-glutamate hydrolase activity"/>
    <property type="evidence" value="ECO:0007669"/>
    <property type="project" value="TreeGrafter"/>
</dbReference>
<accession>A0A1F6C9T9</accession>
<name>A0A1F6C9T9_HANXR</name>
<dbReference type="GO" id="GO:0005737">
    <property type="term" value="C:cytoplasm"/>
    <property type="evidence" value="ECO:0007669"/>
    <property type="project" value="TreeGrafter"/>
</dbReference>
<sequence length="534" mass="59150">MRRLLWKAGAMVLCLSFAWPAHPQSDPGYKAEVSKEVEATKKQTQVMIDMVFSFGELGFQEVETSKYLTDILEKEGFKIEHGIAGIPTAWMATWGSGKPVIALGSDIDCIPQASQKPGVAYREPMIEGAPGHGEGHNSGLPLNITAALAVKRLMERAGLSGTIRLWPGAAEELVGSKAYFVRNGHFKDVDVVLFTHVGNNLSVSWGLADATGLVSVEYTFKGESAHASLAPWRGRSALDGVELMNIGWNFRREHLRTQQRSHYVITSGGDQPNVVPPVASVWYYFRELDYGRIQEMREIGNSIAQGAAMMTNTTVTSRVLGSAWPQHFNKPVAEAMYENIKQVGLPQWSEADQALAKAVQKELRTPERGLATELGPLVGPVSEEARTRGVSNDLGDVTWNVPTIFLRYPSNIPDLPVHHWSSAIAMATPIAHKGATAGAKVVAMTMVDLLTKPALVEQAWEYFRNVQTKETKYQPLISAQDRPAIWMNKKTMEEYREPMRKFYYDPSKCDTYLEQLGIRYPTVRVGSAVSEVKK</sequence>
<dbReference type="Proteomes" id="UP000178606">
    <property type="component" value="Unassembled WGS sequence"/>
</dbReference>
<proteinExistence type="predicted"/>
<dbReference type="AlphaFoldDB" id="A0A1F6C9T9"/>
<dbReference type="Gene3D" id="3.40.630.10">
    <property type="entry name" value="Zn peptidases"/>
    <property type="match status" value="2"/>
</dbReference>
<dbReference type="GO" id="GO:0046657">
    <property type="term" value="P:folic acid catabolic process"/>
    <property type="evidence" value="ECO:0007669"/>
    <property type="project" value="TreeGrafter"/>
</dbReference>
<dbReference type="Pfam" id="PF07687">
    <property type="entry name" value="M20_dimer"/>
    <property type="match status" value="1"/>
</dbReference>
<evidence type="ECO:0000313" key="3">
    <source>
        <dbReference type="EMBL" id="OGG45860.1"/>
    </source>
</evidence>
<dbReference type="InterPro" id="IPR017439">
    <property type="entry name" value="Amidohydrolase"/>
</dbReference>
<evidence type="ECO:0000259" key="2">
    <source>
        <dbReference type="Pfam" id="PF07687"/>
    </source>
</evidence>
<reference evidence="3 4" key="1">
    <citation type="journal article" date="2016" name="Nat. Commun.">
        <title>Thousands of microbial genomes shed light on interconnected biogeochemical processes in an aquifer system.</title>
        <authorList>
            <person name="Anantharaman K."/>
            <person name="Brown C.T."/>
            <person name="Hug L.A."/>
            <person name="Sharon I."/>
            <person name="Castelle C.J."/>
            <person name="Probst A.J."/>
            <person name="Thomas B.C."/>
            <person name="Singh A."/>
            <person name="Wilkins M.J."/>
            <person name="Karaoz U."/>
            <person name="Brodie E.L."/>
            <person name="Williams K.H."/>
            <person name="Hubbard S.S."/>
            <person name="Banfield J.F."/>
        </authorList>
    </citation>
    <scope>NUCLEOTIDE SEQUENCE [LARGE SCALE GENOMIC DNA]</scope>
    <source>
        <strain evidence="4">RIFCSPLOWO2_12_FULL_64_10</strain>
    </source>
</reference>
<feature type="chain" id="PRO_5009523262" evidence="1">
    <location>
        <begin position="24"/>
        <end position="534"/>
    </location>
</feature>
<feature type="signal peptide" evidence="1">
    <location>
        <begin position="1"/>
        <end position="23"/>
    </location>
</feature>
<organism evidence="3 4">
    <name type="scientific">Handelsmanbacteria sp. (strain RIFCSPLOWO2_12_FULL_64_10)</name>
    <dbReference type="NCBI Taxonomy" id="1817868"/>
    <lineage>
        <taxon>Bacteria</taxon>
        <taxon>Candidatus Handelsmaniibacteriota</taxon>
    </lineage>
</organism>
<dbReference type="InterPro" id="IPR052030">
    <property type="entry name" value="Peptidase_M20/M20A_hydrolases"/>
</dbReference>
<dbReference type="InterPro" id="IPR036264">
    <property type="entry name" value="Bact_exopeptidase_dim_dom"/>
</dbReference>
<dbReference type="Gene3D" id="3.30.70.360">
    <property type="match status" value="1"/>
</dbReference>
<dbReference type="NCBIfam" id="TIGR01891">
    <property type="entry name" value="amidohydrolases"/>
    <property type="match status" value="1"/>
</dbReference>
<dbReference type="EMBL" id="MFKF01000360">
    <property type="protein sequence ID" value="OGG45860.1"/>
    <property type="molecule type" value="Genomic_DNA"/>
</dbReference>
<evidence type="ECO:0000256" key="1">
    <source>
        <dbReference type="SAM" id="SignalP"/>
    </source>
</evidence>
<dbReference type="PANTHER" id="PTHR30575">
    <property type="entry name" value="PEPTIDASE M20"/>
    <property type="match status" value="1"/>
</dbReference>
<feature type="domain" description="Peptidase M20 dimerisation" evidence="2">
    <location>
        <begin position="212"/>
        <end position="289"/>
    </location>
</feature>
<dbReference type="GO" id="GO:0016805">
    <property type="term" value="F:dipeptidase activity"/>
    <property type="evidence" value="ECO:0007669"/>
    <property type="project" value="TreeGrafter"/>
</dbReference>
<gene>
    <name evidence="3" type="ORF">A3F84_17030</name>
</gene>
<keyword evidence="3" id="KW-0378">Hydrolase</keyword>
<evidence type="ECO:0000313" key="4">
    <source>
        <dbReference type="Proteomes" id="UP000178606"/>
    </source>
</evidence>
<protein>
    <submittedName>
        <fullName evidence="3">Amidohydrolase</fullName>
    </submittedName>
</protein>
<comment type="caution">
    <text evidence="3">The sequence shown here is derived from an EMBL/GenBank/DDBJ whole genome shotgun (WGS) entry which is preliminary data.</text>
</comment>
<keyword evidence="1" id="KW-0732">Signal</keyword>
<dbReference type="SUPFAM" id="SSF53187">
    <property type="entry name" value="Zn-dependent exopeptidases"/>
    <property type="match status" value="1"/>
</dbReference>